<proteinExistence type="predicted"/>
<protein>
    <submittedName>
        <fullName evidence="1">Uncharacterized protein</fullName>
    </submittedName>
</protein>
<comment type="caution">
    <text evidence="1">The sequence shown here is derived from an EMBL/GenBank/DDBJ whole genome shotgun (WGS) entry which is preliminary data.</text>
</comment>
<dbReference type="AlphaFoldDB" id="A0A317MU94"/>
<dbReference type="EMBL" id="QGTJ01000006">
    <property type="protein sequence ID" value="PWV61205.1"/>
    <property type="molecule type" value="Genomic_DNA"/>
</dbReference>
<organism evidence="1 2">
    <name type="scientific">Plasticicumulans acidivorans</name>
    <dbReference type="NCBI Taxonomy" id="886464"/>
    <lineage>
        <taxon>Bacteria</taxon>
        <taxon>Pseudomonadati</taxon>
        <taxon>Pseudomonadota</taxon>
        <taxon>Gammaproteobacteria</taxon>
        <taxon>Candidatus Competibacteraceae</taxon>
        <taxon>Plasticicumulans</taxon>
    </lineage>
</organism>
<reference evidence="1 2" key="1">
    <citation type="submission" date="2018-05" db="EMBL/GenBank/DDBJ databases">
        <title>Genomic Encyclopedia of Type Strains, Phase IV (KMG-IV): sequencing the most valuable type-strain genomes for metagenomic binning, comparative biology and taxonomic classification.</title>
        <authorList>
            <person name="Goeker M."/>
        </authorList>
    </citation>
    <scope>NUCLEOTIDE SEQUENCE [LARGE SCALE GENOMIC DNA]</scope>
    <source>
        <strain evidence="1 2">DSM 23606</strain>
    </source>
</reference>
<evidence type="ECO:0000313" key="1">
    <source>
        <dbReference type="EMBL" id="PWV61205.1"/>
    </source>
</evidence>
<dbReference type="OrthoDB" id="283948at2"/>
<dbReference type="Proteomes" id="UP000246569">
    <property type="component" value="Unassembled WGS sequence"/>
</dbReference>
<sequence>MPSARPDLVPAAAPPLHWRAYGRAADLDLCLDADARTRNAAVSALLAALLDGAAADRLAIVSGLTLAGRIGALLAIVGRSEGCEQLTLALRCRQAGCDTIFEVELALAALLELAQAAESEPLLTIADVRLRRPTGDDQRRWQAAAPPPGQAAAVLLGTLIVDPAQRDRAVDAHWRARAGEQLEVLDPLPCFTLSCRCPDCAGEADYPLDLEAQALARLGALRRRLLREVHRLASRYGWDEARILDLPPARRCEYLALIDAEEPRP</sequence>
<evidence type="ECO:0000313" key="2">
    <source>
        <dbReference type="Proteomes" id="UP000246569"/>
    </source>
</evidence>
<accession>A0A317MU94</accession>
<name>A0A317MU94_9GAMM</name>
<keyword evidence="2" id="KW-1185">Reference proteome</keyword>
<gene>
    <name evidence="1" type="ORF">C7443_106219</name>
</gene>
<dbReference type="RefSeq" id="WP_110018877.1">
    <property type="nucleotide sequence ID" value="NZ_QGTJ01000006.1"/>
</dbReference>